<keyword evidence="2" id="KW-1185">Reference proteome</keyword>
<dbReference type="InParanoid" id="A0A2J6TFQ8"/>
<organism evidence="1 2">
    <name type="scientific">Hyaloscypha bicolor E</name>
    <dbReference type="NCBI Taxonomy" id="1095630"/>
    <lineage>
        <taxon>Eukaryota</taxon>
        <taxon>Fungi</taxon>
        <taxon>Dikarya</taxon>
        <taxon>Ascomycota</taxon>
        <taxon>Pezizomycotina</taxon>
        <taxon>Leotiomycetes</taxon>
        <taxon>Helotiales</taxon>
        <taxon>Hyaloscyphaceae</taxon>
        <taxon>Hyaloscypha</taxon>
        <taxon>Hyaloscypha bicolor</taxon>
    </lineage>
</organism>
<dbReference type="AlphaFoldDB" id="A0A2J6TFQ8"/>
<gene>
    <name evidence="1" type="ORF">K444DRAFT_612061</name>
</gene>
<dbReference type="Proteomes" id="UP000235371">
    <property type="component" value="Unassembled WGS sequence"/>
</dbReference>
<accession>A0A2J6TFQ8</accession>
<dbReference type="EMBL" id="KZ613786">
    <property type="protein sequence ID" value="PMD61842.1"/>
    <property type="molecule type" value="Genomic_DNA"/>
</dbReference>
<evidence type="ECO:0000313" key="2">
    <source>
        <dbReference type="Proteomes" id="UP000235371"/>
    </source>
</evidence>
<protein>
    <submittedName>
        <fullName evidence="1">Uncharacterized protein</fullName>
    </submittedName>
</protein>
<dbReference type="GeneID" id="36588138"/>
<proteinExistence type="predicted"/>
<sequence length="73" mass="8198">MYIALTTETKPTMRITRVVSFWLNSWFYGYAVAILEVIPKTLNGSICSIPEDMNDQSALQMKDPGDRAAILSI</sequence>
<dbReference type="RefSeq" id="XP_024738746.1">
    <property type="nucleotide sequence ID" value="XM_024880061.1"/>
</dbReference>
<reference evidence="1 2" key="1">
    <citation type="submission" date="2016-04" db="EMBL/GenBank/DDBJ databases">
        <title>A degradative enzymes factory behind the ericoid mycorrhizal symbiosis.</title>
        <authorList>
            <consortium name="DOE Joint Genome Institute"/>
            <person name="Martino E."/>
            <person name="Morin E."/>
            <person name="Grelet G."/>
            <person name="Kuo A."/>
            <person name="Kohler A."/>
            <person name="Daghino S."/>
            <person name="Barry K."/>
            <person name="Choi C."/>
            <person name="Cichocki N."/>
            <person name="Clum A."/>
            <person name="Copeland A."/>
            <person name="Hainaut M."/>
            <person name="Haridas S."/>
            <person name="Labutti K."/>
            <person name="Lindquist E."/>
            <person name="Lipzen A."/>
            <person name="Khouja H.-R."/>
            <person name="Murat C."/>
            <person name="Ohm R."/>
            <person name="Olson A."/>
            <person name="Spatafora J."/>
            <person name="Veneault-Fourrey C."/>
            <person name="Henrissat B."/>
            <person name="Grigoriev I."/>
            <person name="Martin F."/>
            <person name="Perotto S."/>
        </authorList>
    </citation>
    <scope>NUCLEOTIDE SEQUENCE [LARGE SCALE GENOMIC DNA]</scope>
    <source>
        <strain evidence="1 2">E</strain>
    </source>
</reference>
<name>A0A2J6TFQ8_9HELO</name>
<evidence type="ECO:0000313" key="1">
    <source>
        <dbReference type="EMBL" id="PMD61842.1"/>
    </source>
</evidence>